<evidence type="ECO:0008006" key="5">
    <source>
        <dbReference type="Google" id="ProtNLM"/>
    </source>
</evidence>
<comment type="caution">
    <text evidence="3">The sequence shown here is derived from an EMBL/GenBank/DDBJ whole genome shotgun (WGS) entry which is preliminary data.</text>
</comment>
<dbReference type="OrthoDB" id="5149147at2"/>
<accession>A0A554RTT7</accession>
<name>A0A554RTT7_9ACTN</name>
<feature type="signal peptide" evidence="2">
    <location>
        <begin position="1"/>
        <end position="22"/>
    </location>
</feature>
<evidence type="ECO:0000313" key="3">
    <source>
        <dbReference type="EMBL" id="TSD57503.1"/>
    </source>
</evidence>
<protein>
    <recommendedName>
        <fullName evidence="5">DUF5666 domain-containing protein</fullName>
    </recommendedName>
</protein>
<sequence length="166" mass="16566">MTSSRRGTASLVTATAMVTLLAACGGDPDDDGAATPQDEATETENTETQDASDTIEVQPTGDGPIGLTTAGTPAGEVASVSGKLIVGPGGCLSMTADRQPELVVFEDGAEFTLRGDRPSVTTDDLGTVQVGEPVELTAASVDRAAVSGIPQRCSNGAADTVVVVTG</sequence>
<dbReference type="EMBL" id="VLNT01000019">
    <property type="protein sequence ID" value="TSD57503.1"/>
    <property type="molecule type" value="Genomic_DNA"/>
</dbReference>
<evidence type="ECO:0000256" key="2">
    <source>
        <dbReference type="SAM" id="SignalP"/>
    </source>
</evidence>
<dbReference type="RefSeq" id="WP_143914549.1">
    <property type="nucleotide sequence ID" value="NZ_VLNT01000019.1"/>
</dbReference>
<dbReference type="PROSITE" id="PS51257">
    <property type="entry name" value="PROKAR_LIPOPROTEIN"/>
    <property type="match status" value="1"/>
</dbReference>
<proteinExistence type="predicted"/>
<evidence type="ECO:0000256" key="1">
    <source>
        <dbReference type="SAM" id="MobiDB-lite"/>
    </source>
</evidence>
<keyword evidence="2" id="KW-0732">Signal</keyword>
<dbReference type="AlphaFoldDB" id="A0A554RTT7"/>
<feature type="region of interest" description="Disordered" evidence="1">
    <location>
        <begin position="23"/>
        <end position="74"/>
    </location>
</feature>
<dbReference type="Proteomes" id="UP000316988">
    <property type="component" value="Unassembled WGS sequence"/>
</dbReference>
<feature type="compositionally biased region" description="Polar residues" evidence="1">
    <location>
        <begin position="48"/>
        <end position="57"/>
    </location>
</feature>
<feature type="chain" id="PRO_5038754481" description="DUF5666 domain-containing protein" evidence="2">
    <location>
        <begin position="23"/>
        <end position="166"/>
    </location>
</feature>
<organism evidence="3 4">
    <name type="scientific">Aeromicrobium piscarium</name>
    <dbReference type="NCBI Taxonomy" id="2590901"/>
    <lineage>
        <taxon>Bacteria</taxon>
        <taxon>Bacillati</taxon>
        <taxon>Actinomycetota</taxon>
        <taxon>Actinomycetes</taxon>
        <taxon>Propionibacteriales</taxon>
        <taxon>Nocardioidaceae</taxon>
        <taxon>Aeromicrobium</taxon>
    </lineage>
</organism>
<evidence type="ECO:0000313" key="4">
    <source>
        <dbReference type="Proteomes" id="UP000316988"/>
    </source>
</evidence>
<keyword evidence="4" id="KW-1185">Reference proteome</keyword>
<gene>
    <name evidence="3" type="ORF">FNM00_16015</name>
</gene>
<reference evidence="3 4" key="1">
    <citation type="submission" date="2019-07" db="EMBL/GenBank/DDBJ databases">
        <authorList>
            <person name="Zhao L.H."/>
        </authorList>
    </citation>
    <scope>NUCLEOTIDE SEQUENCE [LARGE SCALE GENOMIC DNA]</scope>
    <source>
        <strain evidence="3 4">Co35</strain>
    </source>
</reference>